<dbReference type="AlphaFoldDB" id="A0AAV7PRT4"/>
<proteinExistence type="predicted"/>
<evidence type="ECO:0000313" key="1">
    <source>
        <dbReference type="EMBL" id="KAJ1128225.1"/>
    </source>
</evidence>
<name>A0AAV7PRT4_PLEWA</name>
<dbReference type="Proteomes" id="UP001066276">
    <property type="component" value="Chromosome 7"/>
</dbReference>
<reference evidence="1" key="1">
    <citation type="journal article" date="2022" name="bioRxiv">
        <title>Sequencing and chromosome-scale assembly of the giantPleurodeles waltlgenome.</title>
        <authorList>
            <person name="Brown T."/>
            <person name="Elewa A."/>
            <person name="Iarovenko S."/>
            <person name="Subramanian E."/>
            <person name="Araus A.J."/>
            <person name="Petzold A."/>
            <person name="Susuki M."/>
            <person name="Suzuki K.-i.T."/>
            <person name="Hayashi T."/>
            <person name="Toyoda A."/>
            <person name="Oliveira C."/>
            <person name="Osipova E."/>
            <person name="Leigh N.D."/>
            <person name="Simon A."/>
            <person name="Yun M.H."/>
        </authorList>
    </citation>
    <scope>NUCLEOTIDE SEQUENCE</scope>
    <source>
        <strain evidence="1">20211129_DDA</strain>
        <tissue evidence="1">Liver</tissue>
    </source>
</reference>
<keyword evidence="2" id="KW-1185">Reference proteome</keyword>
<sequence length="114" mass="11976">MWEYSCWRDSGGFVITSLSLTFGVADLGGCLDFGGFRAASRNSWSGILPPQRCAGGLLHGVAQRSPTSPENNLGGRAMPVIVPWNQAGLCTKDFCRKCTEAGAAAKVVVPSNAV</sequence>
<evidence type="ECO:0000313" key="2">
    <source>
        <dbReference type="Proteomes" id="UP001066276"/>
    </source>
</evidence>
<accession>A0AAV7PRT4</accession>
<gene>
    <name evidence="1" type="ORF">NDU88_006604</name>
</gene>
<organism evidence="1 2">
    <name type="scientific">Pleurodeles waltl</name>
    <name type="common">Iberian ribbed newt</name>
    <dbReference type="NCBI Taxonomy" id="8319"/>
    <lineage>
        <taxon>Eukaryota</taxon>
        <taxon>Metazoa</taxon>
        <taxon>Chordata</taxon>
        <taxon>Craniata</taxon>
        <taxon>Vertebrata</taxon>
        <taxon>Euteleostomi</taxon>
        <taxon>Amphibia</taxon>
        <taxon>Batrachia</taxon>
        <taxon>Caudata</taxon>
        <taxon>Salamandroidea</taxon>
        <taxon>Salamandridae</taxon>
        <taxon>Pleurodelinae</taxon>
        <taxon>Pleurodeles</taxon>
    </lineage>
</organism>
<protein>
    <submittedName>
        <fullName evidence="1">Uncharacterized protein</fullName>
    </submittedName>
</protein>
<dbReference type="EMBL" id="JANPWB010000011">
    <property type="protein sequence ID" value="KAJ1128225.1"/>
    <property type="molecule type" value="Genomic_DNA"/>
</dbReference>
<comment type="caution">
    <text evidence="1">The sequence shown here is derived from an EMBL/GenBank/DDBJ whole genome shotgun (WGS) entry which is preliminary data.</text>
</comment>